<evidence type="ECO:0000313" key="6">
    <source>
        <dbReference type="Proteomes" id="UP001287356"/>
    </source>
</evidence>
<feature type="compositionally biased region" description="Low complexity" evidence="3">
    <location>
        <begin position="604"/>
        <end position="615"/>
    </location>
</feature>
<feature type="compositionally biased region" description="Polar residues" evidence="3">
    <location>
        <begin position="376"/>
        <end position="390"/>
    </location>
</feature>
<feature type="compositionally biased region" description="Low complexity" evidence="3">
    <location>
        <begin position="847"/>
        <end position="872"/>
    </location>
</feature>
<accession>A0AAE0K3J1</accession>
<feature type="domain" description="Zn(2)-C6 fungal-type" evidence="4">
    <location>
        <begin position="16"/>
        <end position="46"/>
    </location>
</feature>
<dbReference type="GO" id="GO:0008270">
    <property type="term" value="F:zinc ion binding"/>
    <property type="evidence" value="ECO:0007669"/>
    <property type="project" value="InterPro"/>
</dbReference>
<feature type="region of interest" description="Disordered" evidence="3">
    <location>
        <begin position="530"/>
        <end position="577"/>
    </location>
</feature>
<feature type="compositionally biased region" description="Basic residues" evidence="3">
    <location>
        <begin position="889"/>
        <end position="898"/>
    </location>
</feature>
<keyword evidence="6" id="KW-1185">Reference proteome</keyword>
<feature type="compositionally biased region" description="Gly residues" evidence="3">
    <location>
        <begin position="763"/>
        <end position="778"/>
    </location>
</feature>
<evidence type="ECO:0000256" key="2">
    <source>
        <dbReference type="ARBA" id="ARBA00023242"/>
    </source>
</evidence>
<sequence>MASTSKQESWTMQDVACTNCRNRKIRCGRERPRCGSCSRDRVDCVYSSPAKRVNHVKVLCQGFDDIQSRLRLVQDELATLTAMFKNSRIADGYPINMAPMADGSSDVGGRDSDLDPSTDGHLVRDDGTSLEKYHGPWTLLALCRDFGLDLTSHFGHDSVPGKLVGQMWLDAGNDIRRGLSKADSSGRDAISLPSRQFLSVVLDSFFSQEDPSTDIFVRSTFQKAMERAYSEPSDPASEAWAVCFNLIILLVIGAEQGIGKQPDPFIQPLLQAAHAATQKPTIFLSLRLVNVQALSLLSLLAQQSHSETLGDGLFAQACTLAKAMGLYQAGQGLRLSPFSTEEVEERQKVFRSLYIRDRCAAVTRGTPTWLPGHTLGSPSTPHESQSTSLPTPEPLGSGRTETTRAAWCELATLQSELHRFVFVETPQVSAQQRRLSIGRLRQNLEMWSQKHSVPSSTVPTTIDNVSLHLAFLGTRIKAIEGCKPGQADRSDTAQALADARVCCLMLLVSCDGRRDVAWVERLERLLSKPSSMSQALASVGKPHTPASSSPSTPTADGPRSQQQHGSKSPGPSPPLGIQRLAIAFPSAAPFILARNILGMGAGGSSSSSSSSTSSSRRQSFFQAMGDDAHDPPTEAADDIALLQALQVQFRDATVVANSDPDNHAAKVGHVIQVLADIVSAVVDPVRSGSDGNNGLHGHNMSVVDPLLSSAIISPLMDSSVSVAPSGTSSASVAGRGGSIYSVSQLDAATVVAAGLSSHHHLGNMGGGSGGGGGGGGGTTSPAGDAWGNARNNSSTESLSTGSSSASMPLVATPEMAFDISQFIDQMGAGALGAMWEEQGPLPVTPTQQDQNQNQNQSALETTPASTVTAAAAGGAGGGGTTGSGAATTTRRKAAKRARTSFTLDDDDGGDYMQSV</sequence>
<dbReference type="InterPro" id="IPR050987">
    <property type="entry name" value="AtrR-like"/>
</dbReference>
<dbReference type="InterPro" id="IPR007219">
    <property type="entry name" value="XnlR_reg_dom"/>
</dbReference>
<dbReference type="Proteomes" id="UP001287356">
    <property type="component" value="Unassembled WGS sequence"/>
</dbReference>
<dbReference type="SMART" id="SM00066">
    <property type="entry name" value="GAL4"/>
    <property type="match status" value="1"/>
</dbReference>
<dbReference type="CDD" id="cd00067">
    <property type="entry name" value="GAL4"/>
    <property type="match status" value="1"/>
</dbReference>
<evidence type="ECO:0000256" key="1">
    <source>
        <dbReference type="ARBA" id="ARBA00022723"/>
    </source>
</evidence>
<reference evidence="5" key="2">
    <citation type="submission" date="2023-06" db="EMBL/GenBank/DDBJ databases">
        <authorList>
            <consortium name="Lawrence Berkeley National Laboratory"/>
            <person name="Haridas S."/>
            <person name="Hensen N."/>
            <person name="Bonometti L."/>
            <person name="Westerberg I."/>
            <person name="Brannstrom I.O."/>
            <person name="Guillou S."/>
            <person name="Cros-Aarteil S."/>
            <person name="Calhoun S."/>
            <person name="Kuo A."/>
            <person name="Mondo S."/>
            <person name="Pangilinan J."/>
            <person name="Riley R."/>
            <person name="Labutti K."/>
            <person name="Andreopoulos B."/>
            <person name="Lipzen A."/>
            <person name="Chen C."/>
            <person name="Yanf M."/>
            <person name="Daum C."/>
            <person name="Ng V."/>
            <person name="Clum A."/>
            <person name="Steindorff A."/>
            <person name="Ohm R."/>
            <person name="Martin F."/>
            <person name="Silar P."/>
            <person name="Natvig D."/>
            <person name="Lalanne C."/>
            <person name="Gautier V."/>
            <person name="Ament-Velasquez S.L."/>
            <person name="Kruys A."/>
            <person name="Hutchinson M.I."/>
            <person name="Powell A.J."/>
            <person name="Barry K."/>
            <person name="Miller A.N."/>
            <person name="Grigoriev I.V."/>
            <person name="Debuchy R."/>
            <person name="Gladieux P."/>
            <person name="Thoren M.H."/>
            <person name="Johannesson H."/>
        </authorList>
    </citation>
    <scope>NUCLEOTIDE SEQUENCE</scope>
    <source>
        <strain evidence="5">CBS 958.72</strain>
    </source>
</reference>
<name>A0AAE0K3J1_9PEZI</name>
<evidence type="ECO:0000313" key="5">
    <source>
        <dbReference type="EMBL" id="KAK3369274.1"/>
    </source>
</evidence>
<feature type="compositionally biased region" description="Gly residues" evidence="3">
    <location>
        <begin position="873"/>
        <end position="882"/>
    </location>
</feature>
<dbReference type="GO" id="GO:0003677">
    <property type="term" value="F:DNA binding"/>
    <property type="evidence" value="ECO:0007669"/>
    <property type="project" value="InterPro"/>
</dbReference>
<feature type="region of interest" description="Disordered" evidence="3">
    <location>
        <begin position="763"/>
        <end position="806"/>
    </location>
</feature>
<feature type="compositionally biased region" description="Low complexity" evidence="3">
    <location>
        <begin position="793"/>
        <end position="806"/>
    </location>
</feature>
<dbReference type="SUPFAM" id="SSF57701">
    <property type="entry name" value="Zn2/Cys6 DNA-binding domain"/>
    <property type="match status" value="1"/>
</dbReference>
<feature type="compositionally biased region" description="Low complexity" evidence="3">
    <location>
        <begin position="544"/>
        <end position="569"/>
    </location>
</feature>
<dbReference type="InterPro" id="IPR036864">
    <property type="entry name" value="Zn2-C6_fun-type_DNA-bd_sf"/>
</dbReference>
<dbReference type="Pfam" id="PF04082">
    <property type="entry name" value="Fungal_trans"/>
    <property type="match status" value="1"/>
</dbReference>
<feature type="region of interest" description="Disordered" evidence="3">
    <location>
        <begin position="602"/>
        <end position="633"/>
    </location>
</feature>
<reference evidence="5" key="1">
    <citation type="journal article" date="2023" name="Mol. Phylogenet. Evol.">
        <title>Genome-scale phylogeny and comparative genomics of the fungal order Sordariales.</title>
        <authorList>
            <person name="Hensen N."/>
            <person name="Bonometti L."/>
            <person name="Westerberg I."/>
            <person name="Brannstrom I.O."/>
            <person name="Guillou S."/>
            <person name="Cros-Aarteil S."/>
            <person name="Calhoun S."/>
            <person name="Haridas S."/>
            <person name="Kuo A."/>
            <person name="Mondo S."/>
            <person name="Pangilinan J."/>
            <person name="Riley R."/>
            <person name="LaButti K."/>
            <person name="Andreopoulos B."/>
            <person name="Lipzen A."/>
            <person name="Chen C."/>
            <person name="Yan M."/>
            <person name="Daum C."/>
            <person name="Ng V."/>
            <person name="Clum A."/>
            <person name="Steindorff A."/>
            <person name="Ohm R.A."/>
            <person name="Martin F."/>
            <person name="Silar P."/>
            <person name="Natvig D.O."/>
            <person name="Lalanne C."/>
            <person name="Gautier V."/>
            <person name="Ament-Velasquez S.L."/>
            <person name="Kruys A."/>
            <person name="Hutchinson M.I."/>
            <person name="Powell A.J."/>
            <person name="Barry K."/>
            <person name="Miller A.N."/>
            <person name="Grigoriev I.V."/>
            <person name="Debuchy R."/>
            <person name="Gladieux P."/>
            <person name="Hiltunen Thoren M."/>
            <person name="Johannesson H."/>
        </authorList>
    </citation>
    <scope>NUCLEOTIDE SEQUENCE</scope>
    <source>
        <strain evidence="5">CBS 958.72</strain>
    </source>
</reference>
<feature type="region of interest" description="Disordered" evidence="3">
    <location>
        <begin position="370"/>
        <end position="399"/>
    </location>
</feature>
<feature type="region of interest" description="Disordered" evidence="3">
    <location>
        <begin position="838"/>
        <end position="915"/>
    </location>
</feature>
<evidence type="ECO:0000256" key="3">
    <source>
        <dbReference type="SAM" id="MobiDB-lite"/>
    </source>
</evidence>
<protein>
    <recommendedName>
        <fullName evidence="4">Zn(2)-C6 fungal-type domain-containing protein</fullName>
    </recommendedName>
</protein>
<dbReference type="PROSITE" id="PS50048">
    <property type="entry name" value="ZN2_CY6_FUNGAL_2"/>
    <property type="match status" value="1"/>
</dbReference>
<dbReference type="PANTHER" id="PTHR46910">
    <property type="entry name" value="TRANSCRIPTION FACTOR PDR1"/>
    <property type="match status" value="1"/>
</dbReference>
<dbReference type="GO" id="GO:0000981">
    <property type="term" value="F:DNA-binding transcription factor activity, RNA polymerase II-specific"/>
    <property type="evidence" value="ECO:0007669"/>
    <property type="project" value="InterPro"/>
</dbReference>
<dbReference type="PROSITE" id="PS00463">
    <property type="entry name" value="ZN2_CY6_FUNGAL_1"/>
    <property type="match status" value="1"/>
</dbReference>
<dbReference type="CDD" id="cd12148">
    <property type="entry name" value="fungal_TF_MHR"/>
    <property type="match status" value="1"/>
</dbReference>
<keyword evidence="2" id="KW-0539">Nucleus</keyword>
<dbReference type="Pfam" id="PF00172">
    <property type="entry name" value="Zn_clus"/>
    <property type="match status" value="1"/>
</dbReference>
<evidence type="ECO:0000259" key="4">
    <source>
        <dbReference type="PROSITE" id="PS50048"/>
    </source>
</evidence>
<organism evidence="5 6">
    <name type="scientific">Lasiosphaeria ovina</name>
    <dbReference type="NCBI Taxonomy" id="92902"/>
    <lineage>
        <taxon>Eukaryota</taxon>
        <taxon>Fungi</taxon>
        <taxon>Dikarya</taxon>
        <taxon>Ascomycota</taxon>
        <taxon>Pezizomycotina</taxon>
        <taxon>Sordariomycetes</taxon>
        <taxon>Sordariomycetidae</taxon>
        <taxon>Sordariales</taxon>
        <taxon>Lasiosphaeriaceae</taxon>
        <taxon>Lasiosphaeria</taxon>
    </lineage>
</organism>
<keyword evidence="1" id="KW-0479">Metal-binding</keyword>
<dbReference type="Gene3D" id="4.10.240.10">
    <property type="entry name" value="Zn(2)-C6 fungal-type DNA-binding domain"/>
    <property type="match status" value="1"/>
</dbReference>
<dbReference type="EMBL" id="JAULSN010000006">
    <property type="protein sequence ID" value="KAK3369274.1"/>
    <property type="molecule type" value="Genomic_DNA"/>
</dbReference>
<comment type="caution">
    <text evidence="5">The sequence shown here is derived from an EMBL/GenBank/DDBJ whole genome shotgun (WGS) entry which is preliminary data.</text>
</comment>
<dbReference type="InterPro" id="IPR001138">
    <property type="entry name" value="Zn2Cys6_DnaBD"/>
</dbReference>
<proteinExistence type="predicted"/>
<dbReference type="GO" id="GO:0006351">
    <property type="term" value="P:DNA-templated transcription"/>
    <property type="evidence" value="ECO:0007669"/>
    <property type="project" value="InterPro"/>
</dbReference>
<feature type="region of interest" description="Disordered" evidence="3">
    <location>
        <begin position="100"/>
        <end position="121"/>
    </location>
</feature>
<gene>
    <name evidence="5" type="ORF">B0T24DRAFT_668783</name>
</gene>
<dbReference type="AlphaFoldDB" id="A0AAE0K3J1"/>
<dbReference type="PANTHER" id="PTHR46910:SF33">
    <property type="entry name" value="ZN(II)2CYS6 TRANSCRIPTION FACTOR (EUROFUNG)"/>
    <property type="match status" value="1"/>
</dbReference>